<dbReference type="FunFam" id="1.10.10.10:FF:000295">
    <property type="entry name" value="E2F transcription factor-like E2FE"/>
    <property type="match status" value="1"/>
</dbReference>
<evidence type="ECO:0000256" key="1">
    <source>
        <dbReference type="ARBA" id="ARBA00004123"/>
    </source>
</evidence>
<accession>A0A2P6QBP7</accession>
<protein>
    <submittedName>
        <fullName evidence="12">Putative transcription factor E2F-DP family</fullName>
    </submittedName>
</protein>
<evidence type="ECO:0000256" key="7">
    <source>
        <dbReference type="ARBA" id="ARBA00023242"/>
    </source>
</evidence>
<evidence type="ECO:0000256" key="6">
    <source>
        <dbReference type="ARBA" id="ARBA00023163"/>
    </source>
</evidence>
<evidence type="ECO:0000256" key="9">
    <source>
        <dbReference type="RuleBase" id="RU003796"/>
    </source>
</evidence>
<dbReference type="OMA" id="HYAYSRK"/>
<dbReference type="Gene3D" id="1.10.10.10">
    <property type="entry name" value="Winged helix-like DNA-binding domain superfamily/Winged helix DNA-binding domain"/>
    <property type="match status" value="2"/>
</dbReference>
<feature type="region of interest" description="Disordered" evidence="10">
    <location>
        <begin position="1"/>
        <end position="24"/>
    </location>
</feature>
<dbReference type="SUPFAM" id="SSF46785">
    <property type="entry name" value="Winged helix' DNA-binding domain"/>
    <property type="match status" value="2"/>
</dbReference>
<dbReference type="InterPro" id="IPR003316">
    <property type="entry name" value="E2F_WHTH_DNA-bd_dom"/>
</dbReference>
<evidence type="ECO:0000256" key="10">
    <source>
        <dbReference type="SAM" id="MobiDB-lite"/>
    </source>
</evidence>
<evidence type="ECO:0000256" key="5">
    <source>
        <dbReference type="ARBA" id="ARBA00023125"/>
    </source>
</evidence>
<keyword evidence="7 9" id="KW-0539">Nucleus</keyword>
<dbReference type="SMART" id="SM01372">
    <property type="entry name" value="E2F_TDP"/>
    <property type="match status" value="2"/>
</dbReference>
<keyword evidence="13" id="KW-1185">Reference proteome</keyword>
<dbReference type="AlphaFoldDB" id="A0A2P6QBP7"/>
<dbReference type="Gramene" id="PRQ31606">
    <property type="protein sequence ID" value="PRQ31606"/>
    <property type="gene ID" value="RchiOBHm_Chr5g0037341"/>
</dbReference>
<dbReference type="FunFam" id="1.10.10.10:FF:000073">
    <property type="entry name" value="E2F transcription factor 8"/>
    <property type="match status" value="1"/>
</dbReference>
<dbReference type="InterPro" id="IPR036388">
    <property type="entry name" value="WH-like_DNA-bd_sf"/>
</dbReference>
<evidence type="ECO:0000259" key="11">
    <source>
        <dbReference type="SMART" id="SM01372"/>
    </source>
</evidence>
<dbReference type="PANTHER" id="PTHR12081:SF106">
    <property type="entry name" value="E2F TRANSCRIPTION FACTOR-LIKE E2FE"/>
    <property type="match status" value="1"/>
</dbReference>
<feature type="domain" description="E2F/DP family winged-helix DNA-binding" evidence="11">
    <location>
        <begin position="27"/>
        <end position="94"/>
    </location>
</feature>
<keyword evidence="5 9" id="KW-0238">DNA-binding</keyword>
<dbReference type="EMBL" id="PDCK01000043">
    <property type="protein sequence ID" value="PRQ31606.1"/>
    <property type="molecule type" value="Genomic_DNA"/>
</dbReference>
<gene>
    <name evidence="12" type="ORF">RchiOBHm_Chr5g0037341</name>
</gene>
<keyword evidence="8" id="KW-0131">Cell cycle</keyword>
<evidence type="ECO:0000256" key="8">
    <source>
        <dbReference type="ARBA" id="ARBA00023306"/>
    </source>
</evidence>
<reference evidence="12 13" key="1">
    <citation type="journal article" date="2018" name="Nat. Genet.">
        <title>The Rosa genome provides new insights in the design of modern roses.</title>
        <authorList>
            <person name="Bendahmane M."/>
        </authorList>
    </citation>
    <scope>NUCLEOTIDE SEQUENCE [LARGE SCALE GENOMIC DNA]</scope>
    <source>
        <strain evidence="13">cv. Old Blush</strain>
    </source>
</reference>
<dbReference type="GO" id="GO:0000981">
    <property type="term" value="F:DNA-binding transcription factor activity, RNA polymerase II-specific"/>
    <property type="evidence" value="ECO:0007669"/>
    <property type="project" value="TreeGrafter"/>
</dbReference>
<evidence type="ECO:0000256" key="3">
    <source>
        <dbReference type="ARBA" id="ARBA00022491"/>
    </source>
</evidence>
<feature type="domain" description="E2F/DP family winged-helix DNA-binding" evidence="11">
    <location>
        <begin position="128"/>
        <end position="212"/>
    </location>
</feature>
<comment type="caution">
    <text evidence="12">The sequence shown here is derived from an EMBL/GenBank/DDBJ whole genome shotgun (WGS) entry which is preliminary data.</text>
</comment>
<sequence length="346" mass="38105">MSSSAAAAVDRPPATTTTTRRDASYSRKQKSLSLLCSNFLSLYNRDDGATALIGLDDAASRLGVVRRRIYDIVNVLESVGLLSRKSKNTYTWKGFGAVPNALKELREEGLDLTPIPAACNNNPLDETKREKSLALLAQNFVKLFVCTGSESESISLDEAAKLLLGVGDAHNVSVMRTKVRRIYDIANVLSSVNLIEKTHTADTGKPAYRWLGLNGRRDGLNLNSELNSEQAKKRSFGTDLTNASSKRSKVVEKRVQDQGEVENCNSDGGGGAKESSKSYQFGPFAPVAVPRARKGVDVNKVCWESLGAYYRPQYQNQAMKELFSHYREAWMLWNSQVAEKNPIQSS</sequence>
<dbReference type="InterPro" id="IPR036390">
    <property type="entry name" value="WH_DNA-bd_sf"/>
</dbReference>
<dbReference type="OrthoDB" id="5318at2759"/>
<dbReference type="InterPro" id="IPR015633">
    <property type="entry name" value="E2F"/>
</dbReference>
<comment type="subcellular location">
    <subcellularLocation>
        <location evidence="1 9">Nucleus</location>
    </subcellularLocation>
</comment>
<dbReference type="PANTHER" id="PTHR12081">
    <property type="entry name" value="TRANSCRIPTION FACTOR E2F"/>
    <property type="match status" value="1"/>
</dbReference>
<name>A0A2P6QBP7_ROSCH</name>
<evidence type="ECO:0000256" key="4">
    <source>
        <dbReference type="ARBA" id="ARBA00023015"/>
    </source>
</evidence>
<organism evidence="12 13">
    <name type="scientific">Rosa chinensis</name>
    <name type="common">China rose</name>
    <dbReference type="NCBI Taxonomy" id="74649"/>
    <lineage>
        <taxon>Eukaryota</taxon>
        <taxon>Viridiplantae</taxon>
        <taxon>Streptophyta</taxon>
        <taxon>Embryophyta</taxon>
        <taxon>Tracheophyta</taxon>
        <taxon>Spermatophyta</taxon>
        <taxon>Magnoliopsida</taxon>
        <taxon>eudicotyledons</taxon>
        <taxon>Gunneridae</taxon>
        <taxon>Pentapetalae</taxon>
        <taxon>rosids</taxon>
        <taxon>fabids</taxon>
        <taxon>Rosales</taxon>
        <taxon>Rosaceae</taxon>
        <taxon>Rosoideae</taxon>
        <taxon>Rosoideae incertae sedis</taxon>
        <taxon>Rosa</taxon>
    </lineage>
</organism>
<keyword evidence="4 9" id="KW-0805">Transcription regulation</keyword>
<comment type="similarity">
    <text evidence="2 9">Belongs to the E2F/DP family.</text>
</comment>
<evidence type="ECO:0000313" key="12">
    <source>
        <dbReference type="EMBL" id="PRQ31606.1"/>
    </source>
</evidence>
<keyword evidence="3" id="KW-0678">Repressor</keyword>
<dbReference type="GO" id="GO:0090575">
    <property type="term" value="C:RNA polymerase II transcription regulator complex"/>
    <property type="evidence" value="ECO:0007669"/>
    <property type="project" value="TreeGrafter"/>
</dbReference>
<dbReference type="Pfam" id="PF02319">
    <property type="entry name" value="WHD_E2F_TDP"/>
    <property type="match status" value="2"/>
</dbReference>
<dbReference type="GO" id="GO:0000978">
    <property type="term" value="F:RNA polymerase II cis-regulatory region sequence-specific DNA binding"/>
    <property type="evidence" value="ECO:0007669"/>
    <property type="project" value="InterPro"/>
</dbReference>
<proteinExistence type="inferred from homology"/>
<keyword evidence="6 9" id="KW-0804">Transcription</keyword>
<dbReference type="Proteomes" id="UP000238479">
    <property type="component" value="Chromosome 5"/>
</dbReference>
<dbReference type="STRING" id="74649.A0A2P6QBP7"/>
<feature type="compositionally biased region" description="Low complexity" evidence="10">
    <location>
        <begin position="1"/>
        <end position="18"/>
    </location>
</feature>
<evidence type="ECO:0000256" key="2">
    <source>
        <dbReference type="ARBA" id="ARBA00010940"/>
    </source>
</evidence>
<evidence type="ECO:0000313" key="13">
    <source>
        <dbReference type="Proteomes" id="UP000238479"/>
    </source>
</evidence>